<comment type="caution">
    <text evidence="4">The sequence shown here is derived from an EMBL/GenBank/DDBJ whole genome shotgun (WGS) entry which is preliminary data.</text>
</comment>
<dbReference type="GO" id="GO:0004197">
    <property type="term" value="F:cysteine-type endopeptidase activity"/>
    <property type="evidence" value="ECO:0007669"/>
    <property type="project" value="InterPro"/>
</dbReference>
<dbReference type="EMBL" id="NKFA01000037">
    <property type="protein sequence ID" value="OXI33325.1"/>
    <property type="molecule type" value="Genomic_DNA"/>
</dbReference>
<dbReference type="Pfam" id="PF00656">
    <property type="entry name" value="Peptidase_C14"/>
    <property type="match status" value="1"/>
</dbReference>
<gene>
    <name evidence="4" type="ORF">CFB84_39670</name>
</gene>
<feature type="signal peptide" evidence="2">
    <location>
        <begin position="1"/>
        <end position="34"/>
    </location>
</feature>
<sequence>MLNAVIARFVRNAARYVAAALALVALAGIAPARAADAPRVALVIGNATYRGTDRLEAPTGDAELVARALRGIGFQVTLEQNRSRAQLLADLDAFGQRAAGASIALVYYAGHGFEAGGENYLIPVDLPVSVGQVSQGDLQRYAVPLRYIQSSVSRGDPRALLILLDACRSSATRGATGASMTAVRAPHGTLVAFATQPGGVALDSFALGSVRHNHSPFAYYLSQELASAGDITTILRNTQVAVAVATEDAQRPWYNSGLIGTLRLSDTAAPAAQASVRQRAPLTQPGRGAPAGEAPLADNAAGAGDAPLDAPLLDNDPMAVDERALARKWRAETLRLQALVIQMAVNPTVVAQVRRDARNGDLFAMTALAMALVAVPNGTPPQEAQIRVGEGLMYMNAAADRNYPMAEAMRAGVRMLTVASPADSAAVIREFRAAVDHGFAESLPRLLQLLAVTGDGNLGMYLAKYRRIYGRDYDFSTTPASASR</sequence>
<feature type="chain" id="PRO_5012782244" description="Caspase family p20 domain-containing protein" evidence="2">
    <location>
        <begin position="35"/>
        <end position="484"/>
    </location>
</feature>
<evidence type="ECO:0000313" key="4">
    <source>
        <dbReference type="EMBL" id="OXI33325.1"/>
    </source>
</evidence>
<dbReference type="PANTHER" id="PTHR22576">
    <property type="entry name" value="MUCOSA ASSOCIATED LYMPHOID TISSUE LYMPHOMA TRANSLOCATION PROTEIN 1/PARACASPASE"/>
    <property type="match status" value="1"/>
</dbReference>
<dbReference type="InterPro" id="IPR011600">
    <property type="entry name" value="Pept_C14_caspase"/>
</dbReference>
<reference evidence="4 5" key="2">
    <citation type="submission" date="2017-08" db="EMBL/GenBank/DDBJ databases">
        <title>WGS of novel Burkholderia cepaca complex species.</title>
        <authorList>
            <person name="Lipuma J."/>
            <person name="Spilker T."/>
        </authorList>
    </citation>
    <scope>NUCLEOTIDE SEQUENCE [LARGE SCALE GENOMIC DNA]</scope>
    <source>
        <strain evidence="4 5">AU17325</strain>
    </source>
</reference>
<dbReference type="InterPro" id="IPR029030">
    <property type="entry name" value="Caspase-like_dom_sf"/>
</dbReference>
<proteinExistence type="predicted"/>
<dbReference type="AlphaFoldDB" id="A0A228HTU8"/>
<feature type="compositionally biased region" description="Low complexity" evidence="1">
    <location>
        <begin position="290"/>
        <end position="314"/>
    </location>
</feature>
<dbReference type="GO" id="GO:0006508">
    <property type="term" value="P:proteolysis"/>
    <property type="evidence" value="ECO:0007669"/>
    <property type="project" value="InterPro"/>
</dbReference>
<dbReference type="RefSeq" id="WP_089454402.1">
    <property type="nucleotide sequence ID" value="NZ_NKFA01000037.1"/>
</dbReference>
<evidence type="ECO:0000256" key="1">
    <source>
        <dbReference type="SAM" id="MobiDB-lite"/>
    </source>
</evidence>
<evidence type="ECO:0000259" key="3">
    <source>
        <dbReference type="PROSITE" id="PS50208"/>
    </source>
</evidence>
<keyword evidence="2" id="KW-0732">Signal</keyword>
<evidence type="ECO:0000313" key="5">
    <source>
        <dbReference type="Proteomes" id="UP000214600"/>
    </source>
</evidence>
<reference evidence="5" key="1">
    <citation type="submission" date="2017-06" db="EMBL/GenBank/DDBJ databases">
        <authorList>
            <person name="LiPuma J."/>
            <person name="Spilker T."/>
        </authorList>
    </citation>
    <scope>NUCLEOTIDE SEQUENCE [LARGE SCALE GENOMIC DNA]</scope>
    <source>
        <strain evidence="5">AU17325</strain>
    </source>
</reference>
<dbReference type="InterPro" id="IPR052039">
    <property type="entry name" value="Caspase-related_regulators"/>
</dbReference>
<dbReference type="PROSITE" id="PS50208">
    <property type="entry name" value="CASPASE_P20"/>
    <property type="match status" value="1"/>
</dbReference>
<dbReference type="SUPFAM" id="SSF52129">
    <property type="entry name" value="Caspase-like"/>
    <property type="match status" value="1"/>
</dbReference>
<evidence type="ECO:0000256" key="2">
    <source>
        <dbReference type="SAM" id="SignalP"/>
    </source>
</evidence>
<dbReference type="Proteomes" id="UP000214600">
    <property type="component" value="Unassembled WGS sequence"/>
</dbReference>
<protein>
    <recommendedName>
        <fullName evidence="3">Caspase family p20 domain-containing protein</fullName>
    </recommendedName>
</protein>
<feature type="region of interest" description="Disordered" evidence="1">
    <location>
        <begin position="273"/>
        <end position="314"/>
    </location>
</feature>
<dbReference type="InterPro" id="IPR001309">
    <property type="entry name" value="Pept_C14_p20"/>
</dbReference>
<organism evidence="4 5">
    <name type="scientific">Burkholderia aenigmatica</name>
    <dbReference type="NCBI Taxonomy" id="2015348"/>
    <lineage>
        <taxon>Bacteria</taxon>
        <taxon>Pseudomonadati</taxon>
        <taxon>Pseudomonadota</taxon>
        <taxon>Betaproteobacteria</taxon>
        <taxon>Burkholderiales</taxon>
        <taxon>Burkholderiaceae</taxon>
        <taxon>Burkholderia</taxon>
        <taxon>Burkholderia cepacia complex</taxon>
    </lineage>
</organism>
<dbReference type="OrthoDB" id="9768004at2"/>
<dbReference type="Gene3D" id="3.40.50.1460">
    <property type="match status" value="1"/>
</dbReference>
<name>A0A228HTU8_9BURK</name>
<accession>A0A228HTU8</accession>
<dbReference type="PANTHER" id="PTHR22576:SF37">
    <property type="entry name" value="MUCOSA-ASSOCIATED LYMPHOID TISSUE LYMPHOMA TRANSLOCATION PROTEIN 1"/>
    <property type="match status" value="1"/>
</dbReference>
<feature type="domain" description="Caspase family p20" evidence="3">
    <location>
        <begin position="37"/>
        <end position="171"/>
    </location>
</feature>